<feature type="region of interest" description="Disordered" evidence="1">
    <location>
        <begin position="122"/>
        <end position="171"/>
    </location>
</feature>
<dbReference type="GO" id="GO:0016301">
    <property type="term" value="F:kinase activity"/>
    <property type="evidence" value="ECO:0007669"/>
    <property type="project" value="UniProtKB-KW"/>
</dbReference>
<name>A0A8H6XM94_9AGAR</name>
<keyword evidence="3" id="KW-0808">Transferase</keyword>
<proteinExistence type="predicted"/>
<evidence type="ECO:0000313" key="4">
    <source>
        <dbReference type="Proteomes" id="UP000620124"/>
    </source>
</evidence>
<evidence type="ECO:0000256" key="2">
    <source>
        <dbReference type="SAM" id="Phobius"/>
    </source>
</evidence>
<keyword evidence="4" id="KW-1185">Reference proteome</keyword>
<feature type="region of interest" description="Disordered" evidence="1">
    <location>
        <begin position="19"/>
        <end position="55"/>
    </location>
</feature>
<evidence type="ECO:0000256" key="1">
    <source>
        <dbReference type="SAM" id="MobiDB-lite"/>
    </source>
</evidence>
<keyword evidence="2" id="KW-0472">Membrane</keyword>
<sequence length="171" mass="19003">MSKSTAKYTLLPDADEDAALLQNVDHPDTPSDDDERTAVDDGEREDRQSFPPVVDPRFVQPTPSWWKRAALLFLILFCFWLAFQIKGHRATPKVVHANRYSKEFKYRPAASPIVTETLKDGRIRVRGAAPTTSATPAPIPTKTKKSKVGKKKGTGKGKKRSTKGKRGTGKK</sequence>
<reference evidence="3" key="1">
    <citation type="submission" date="2020-05" db="EMBL/GenBank/DDBJ databases">
        <title>Mycena genomes resolve the evolution of fungal bioluminescence.</title>
        <authorList>
            <person name="Tsai I.J."/>
        </authorList>
    </citation>
    <scope>NUCLEOTIDE SEQUENCE</scope>
    <source>
        <strain evidence="3">CCC161011</strain>
    </source>
</reference>
<feature type="transmembrane region" description="Helical" evidence="2">
    <location>
        <begin position="65"/>
        <end position="83"/>
    </location>
</feature>
<dbReference type="AlphaFoldDB" id="A0A8H6XM94"/>
<dbReference type="Proteomes" id="UP000620124">
    <property type="component" value="Unassembled WGS sequence"/>
</dbReference>
<keyword evidence="2" id="KW-0812">Transmembrane</keyword>
<keyword evidence="3" id="KW-0418">Kinase</keyword>
<gene>
    <name evidence="3" type="ORF">MVEN_01738500</name>
</gene>
<organism evidence="3 4">
    <name type="scientific">Mycena venus</name>
    <dbReference type="NCBI Taxonomy" id="2733690"/>
    <lineage>
        <taxon>Eukaryota</taxon>
        <taxon>Fungi</taxon>
        <taxon>Dikarya</taxon>
        <taxon>Basidiomycota</taxon>
        <taxon>Agaricomycotina</taxon>
        <taxon>Agaricomycetes</taxon>
        <taxon>Agaricomycetidae</taxon>
        <taxon>Agaricales</taxon>
        <taxon>Marasmiineae</taxon>
        <taxon>Mycenaceae</taxon>
        <taxon>Mycena</taxon>
    </lineage>
</organism>
<accession>A0A8H6XM94</accession>
<evidence type="ECO:0000313" key="3">
    <source>
        <dbReference type="EMBL" id="KAF7343081.1"/>
    </source>
</evidence>
<dbReference type="EMBL" id="JACAZI010000016">
    <property type="protein sequence ID" value="KAF7343081.1"/>
    <property type="molecule type" value="Genomic_DNA"/>
</dbReference>
<dbReference type="OrthoDB" id="2538110at2759"/>
<feature type="compositionally biased region" description="Basic and acidic residues" evidence="1">
    <location>
        <begin position="36"/>
        <end position="48"/>
    </location>
</feature>
<feature type="compositionally biased region" description="Basic residues" evidence="1">
    <location>
        <begin position="142"/>
        <end position="171"/>
    </location>
</feature>
<keyword evidence="2" id="KW-1133">Transmembrane helix</keyword>
<protein>
    <submittedName>
        <fullName evidence="3">Casein kinase I isoform alpha</fullName>
    </submittedName>
</protein>
<comment type="caution">
    <text evidence="3">The sequence shown here is derived from an EMBL/GenBank/DDBJ whole genome shotgun (WGS) entry which is preliminary data.</text>
</comment>